<dbReference type="RefSeq" id="WP_135871011.1">
    <property type="nucleotide sequence ID" value="NZ_SRSC01000003.1"/>
</dbReference>
<name>A0A4S1CD99_9BACT</name>
<feature type="domain" description="Cardiolipin synthase N-terminal" evidence="7">
    <location>
        <begin position="20"/>
        <end position="62"/>
    </location>
</feature>
<keyword evidence="3 6" id="KW-0812">Transmembrane</keyword>
<dbReference type="Proteomes" id="UP000306416">
    <property type="component" value="Unassembled WGS sequence"/>
</dbReference>
<dbReference type="GO" id="GO:0005886">
    <property type="term" value="C:plasma membrane"/>
    <property type="evidence" value="ECO:0007669"/>
    <property type="project" value="UniProtKB-SubCell"/>
</dbReference>
<dbReference type="Pfam" id="PF13396">
    <property type="entry name" value="PLDc_N"/>
    <property type="match status" value="1"/>
</dbReference>
<comment type="subcellular location">
    <subcellularLocation>
        <location evidence="1">Cell membrane</location>
        <topology evidence="1">Multi-pass membrane protein</topology>
    </subcellularLocation>
</comment>
<keyword evidence="5 6" id="KW-0472">Membrane</keyword>
<evidence type="ECO:0000313" key="9">
    <source>
        <dbReference type="Proteomes" id="UP000306416"/>
    </source>
</evidence>
<evidence type="ECO:0000259" key="7">
    <source>
        <dbReference type="Pfam" id="PF13396"/>
    </source>
</evidence>
<dbReference type="AlphaFoldDB" id="A0A4S1CD99"/>
<feature type="transmembrane region" description="Helical" evidence="6">
    <location>
        <begin position="40"/>
        <end position="60"/>
    </location>
</feature>
<evidence type="ECO:0000256" key="6">
    <source>
        <dbReference type="SAM" id="Phobius"/>
    </source>
</evidence>
<reference evidence="8 9" key="1">
    <citation type="submission" date="2019-04" db="EMBL/GenBank/DDBJ databases">
        <title>Geobacter oryzae sp. nov., ferric-reducing bacteria isolated from paddy soil.</title>
        <authorList>
            <person name="Xu Z."/>
            <person name="Masuda Y."/>
            <person name="Itoh H."/>
            <person name="Senoo K."/>
        </authorList>
    </citation>
    <scope>NUCLEOTIDE SEQUENCE [LARGE SCALE GENOMIC DNA]</scope>
    <source>
        <strain evidence="8 9">Red111</strain>
    </source>
</reference>
<sequence length="107" mass="11896">MFGFGLPELIVLLFTLTPLVLWVVALVDIIRSEFSGNNKIIWILVVVLLPLLGAILYFFVGRKQKVTSAFDSVTASGRRFCSDCGEEVNPRAEICPNCGVRHGSQRR</sequence>
<feature type="transmembrane region" description="Helical" evidence="6">
    <location>
        <begin position="6"/>
        <end position="28"/>
    </location>
</feature>
<evidence type="ECO:0000256" key="1">
    <source>
        <dbReference type="ARBA" id="ARBA00004651"/>
    </source>
</evidence>
<proteinExistence type="predicted"/>
<dbReference type="InterPro" id="IPR027379">
    <property type="entry name" value="CLS_N"/>
</dbReference>
<keyword evidence="9" id="KW-1185">Reference proteome</keyword>
<dbReference type="EMBL" id="SRSC01000003">
    <property type="protein sequence ID" value="TGU71425.1"/>
    <property type="molecule type" value="Genomic_DNA"/>
</dbReference>
<protein>
    <submittedName>
        <fullName evidence="8">Zinc-ribbon domain-containing protein</fullName>
    </submittedName>
</protein>
<evidence type="ECO:0000256" key="2">
    <source>
        <dbReference type="ARBA" id="ARBA00022475"/>
    </source>
</evidence>
<gene>
    <name evidence="8" type="ORF">E4633_13935</name>
</gene>
<evidence type="ECO:0000256" key="4">
    <source>
        <dbReference type="ARBA" id="ARBA00022989"/>
    </source>
</evidence>
<accession>A0A4S1CD99</accession>
<evidence type="ECO:0000256" key="3">
    <source>
        <dbReference type="ARBA" id="ARBA00022692"/>
    </source>
</evidence>
<evidence type="ECO:0000313" key="8">
    <source>
        <dbReference type="EMBL" id="TGU71425.1"/>
    </source>
</evidence>
<keyword evidence="2" id="KW-1003">Cell membrane</keyword>
<comment type="caution">
    <text evidence="8">The sequence shown here is derived from an EMBL/GenBank/DDBJ whole genome shotgun (WGS) entry which is preliminary data.</text>
</comment>
<evidence type="ECO:0000256" key="5">
    <source>
        <dbReference type="ARBA" id="ARBA00023136"/>
    </source>
</evidence>
<organism evidence="8 9">
    <name type="scientific">Geomonas terrae</name>
    <dbReference type="NCBI Taxonomy" id="2562681"/>
    <lineage>
        <taxon>Bacteria</taxon>
        <taxon>Pseudomonadati</taxon>
        <taxon>Thermodesulfobacteriota</taxon>
        <taxon>Desulfuromonadia</taxon>
        <taxon>Geobacterales</taxon>
        <taxon>Geobacteraceae</taxon>
        <taxon>Geomonas</taxon>
    </lineage>
</organism>
<keyword evidence="4 6" id="KW-1133">Transmembrane helix</keyword>